<dbReference type="InterPro" id="IPR009056">
    <property type="entry name" value="Cyt_c-like_dom"/>
</dbReference>
<keyword evidence="9" id="KW-1185">Reference proteome</keyword>
<dbReference type="GO" id="GO:0020037">
    <property type="term" value="F:heme binding"/>
    <property type="evidence" value="ECO:0007669"/>
    <property type="project" value="InterPro"/>
</dbReference>
<feature type="domain" description="Cytochrome c" evidence="7">
    <location>
        <begin position="45"/>
        <end position="135"/>
    </location>
</feature>
<dbReference type="GO" id="GO:0009055">
    <property type="term" value="F:electron transfer activity"/>
    <property type="evidence" value="ECO:0007669"/>
    <property type="project" value="InterPro"/>
</dbReference>
<keyword evidence="1 4" id="KW-0349">Heme</keyword>
<organism evidence="8 9">
    <name type="scientific">Zoogloea dura</name>
    <dbReference type="NCBI Taxonomy" id="2728840"/>
    <lineage>
        <taxon>Bacteria</taxon>
        <taxon>Pseudomonadati</taxon>
        <taxon>Pseudomonadota</taxon>
        <taxon>Betaproteobacteria</taxon>
        <taxon>Rhodocyclales</taxon>
        <taxon>Zoogloeaceae</taxon>
        <taxon>Zoogloea</taxon>
    </lineage>
</organism>
<dbReference type="InterPro" id="IPR015170">
    <property type="entry name" value="DUF1924_SHP"/>
</dbReference>
<protein>
    <submittedName>
        <fullName evidence="8">DUF1924 domain-containing protein</fullName>
    </submittedName>
</protein>
<feature type="signal peptide" evidence="6">
    <location>
        <begin position="1"/>
        <end position="25"/>
    </location>
</feature>
<dbReference type="PROSITE" id="PS51007">
    <property type="entry name" value="CYTC"/>
    <property type="match status" value="1"/>
</dbReference>
<evidence type="ECO:0000256" key="6">
    <source>
        <dbReference type="SAM" id="SignalP"/>
    </source>
</evidence>
<dbReference type="InterPro" id="IPR036909">
    <property type="entry name" value="Cyt_c-like_dom_sf"/>
</dbReference>
<evidence type="ECO:0000256" key="1">
    <source>
        <dbReference type="ARBA" id="ARBA00022617"/>
    </source>
</evidence>
<sequence>MQLRSRLLKPAAALLLAAVTNAAAAAETTAAAQLEYWSAQAGTPGQAARGQAFFASKHGGEWSCASCHGTPPAREGRHATTGKSISPLAPAFNPRGFSDSARSDKWFRRNCKDVLNRECSAGEKADVLAYLLQLKP</sequence>
<reference evidence="8 9" key="1">
    <citation type="submission" date="2020-04" db="EMBL/GenBank/DDBJ databases">
        <title>Zoogloea sp. G-4-1-14 isolated from soil.</title>
        <authorList>
            <person name="Dahal R.H."/>
        </authorList>
    </citation>
    <scope>NUCLEOTIDE SEQUENCE [LARGE SCALE GENOMIC DNA]</scope>
    <source>
        <strain evidence="8 9">G-4-1-14</strain>
    </source>
</reference>
<dbReference type="Gene3D" id="1.10.760.10">
    <property type="entry name" value="Cytochrome c-like domain"/>
    <property type="match status" value="1"/>
</dbReference>
<dbReference type="Pfam" id="PF09086">
    <property type="entry name" value="DUF1924"/>
    <property type="match status" value="1"/>
</dbReference>
<feature type="region of interest" description="Disordered" evidence="5">
    <location>
        <begin position="67"/>
        <end position="91"/>
    </location>
</feature>
<comment type="caution">
    <text evidence="8">The sequence shown here is derived from an EMBL/GenBank/DDBJ whole genome shotgun (WGS) entry which is preliminary data.</text>
</comment>
<dbReference type="RefSeq" id="WP_169146847.1">
    <property type="nucleotide sequence ID" value="NZ_JABBGA010000014.1"/>
</dbReference>
<dbReference type="Proteomes" id="UP000580043">
    <property type="component" value="Unassembled WGS sequence"/>
</dbReference>
<evidence type="ECO:0000256" key="3">
    <source>
        <dbReference type="ARBA" id="ARBA00023004"/>
    </source>
</evidence>
<gene>
    <name evidence="8" type="ORF">HHL15_16275</name>
</gene>
<name>A0A848GCU7_9RHOO</name>
<feature type="chain" id="PRO_5032822357" evidence="6">
    <location>
        <begin position="26"/>
        <end position="136"/>
    </location>
</feature>
<evidence type="ECO:0000313" key="9">
    <source>
        <dbReference type="Proteomes" id="UP000580043"/>
    </source>
</evidence>
<proteinExistence type="predicted"/>
<dbReference type="EMBL" id="JABBGA010000014">
    <property type="protein sequence ID" value="NML27311.1"/>
    <property type="molecule type" value="Genomic_DNA"/>
</dbReference>
<dbReference type="GO" id="GO:0046872">
    <property type="term" value="F:metal ion binding"/>
    <property type="evidence" value="ECO:0007669"/>
    <property type="project" value="UniProtKB-KW"/>
</dbReference>
<dbReference type="SUPFAM" id="SSF46626">
    <property type="entry name" value="Cytochrome c"/>
    <property type="match status" value="1"/>
</dbReference>
<evidence type="ECO:0000313" key="8">
    <source>
        <dbReference type="EMBL" id="NML27311.1"/>
    </source>
</evidence>
<keyword evidence="3 4" id="KW-0408">Iron</keyword>
<keyword evidence="6" id="KW-0732">Signal</keyword>
<evidence type="ECO:0000256" key="4">
    <source>
        <dbReference type="PROSITE-ProRule" id="PRU00433"/>
    </source>
</evidence>
<dbReference type="AlphaFoldDB" id="A0A848GCU7"/>
<evidence type="ECO:0000259" key="7">
    <source>
        <dbReference type="PROSITE" id="PS51007"/>
    </source>
</evidence>
<keyword evidence="2 4" id="KW-0479">Metal-binding</keyword>
<accession>A0A848GCU7</accession>
<evidence type="ECO:0000256" key="5">
    <source>
        <dbReference type="SAM" id="MobiDB-lite"/>
    </source>
</evidence>
<evidence type="ECO:0000256" key="2">
    <source>
        <dbReference type="ARBA" id="ARBA00022723"/>
    </source>
</evidence>